<reference evidence="1" key="1">
    <citation type="submission" date="2023-08" db="EMBL/GenBank/DDBJ databases">
        <authorList>
            <person name="Chen Y."/>
            <person name="Shah S."/>
            <person name="Dougan E. K."/>
            <person name="Thang M."/>
            <person name="Chan C."/>
        </authorList>
    </citation>
    <scope>NUCLEOTIDE SEQUENCE</scope>
</reference>
<organism evidence="1 2">
    <name type="scientific">Effrenium voratum</name>
    <dbReference type="NCBI Taxonomy" id="2562239"/>
    <lineage>
        <taxon>Eukaryota</taxon>
        <taxon>Sar</taxon>
        <taxon>Alveolata</taxon>
        <taxon>Dinophyceae</taxon>
        <taxon>Suessiales</taxon>
        <taxon>Symbiodiniaceae</taxon>
        <taxon>Effrenium</taxon>
    </lineage>
</organism>
<accession>A0AA36HZ94</accession>
<dbReference type="EMBL" id="CAUJNA010000514">
    <property type="protein sequence ID" value="CAJ1378117.1"/>
    <property type="molecule type" value="Genomic_DNA"/>
</dbReference>
<evidence type="ECO:0000313" key="2">
    <source>
        <dbReference type="Proteomes" id="UP001178507"/>
    </source>
</evidence>
<sequence length="120" mass="13090">MENGIDSKVKVKLVFANDDNTLELTLPLSQHVKDFKQDILENHWPQTLPQDVARLRLFAGGKEIGGKDGADNQRLSEMKILADLAKMGIPAVHVQPVPKAIAVAVDSRKKQGSACSCSLM</sequence>
<evidence type="ECO:0008006" key="3">
    <source>
        <dbReference type="Google" id="ProtNLM"/>
    </source>
</evidence>
<name>A0AA36HZ94_9DINO</name>
<keyword evidence="2" id="KW-1185">Reference proteome</keyword>
<proteinExistence type="predicted"/>
<protein>
    <recommendedName>
        <fullName evidence="3">UBL3-like ubiquitin domain-containing protein</fullName>
    </recommendedName>
</protein>
<evidence type="ECO:0000313" key="1">
    <source>
        <dbReference type="EMBL" id="CAJ1378117.1"/>
    </source>
</evidence>
<comment type="caution">
    <text evidence="1">The sequence shown here is derived from an EMBL/GenBank/DDBJ whole genome shotgun (WGS) entry which is preliminary data.</text>
</comment>
<gene>
    <name evidence="1" type="ORF">EVOR1521_LOCUS6748</name>
</gene>
<dbReference type="Proteomes" id="UP001178507">
    <property type="component" value="Unassembled WGS sequence"/>
</dbReference>
<dbReference type="AlphaFoldDB" id="A0AA36HZ94"/>